<sequence length="112" mass="12626">MIFPCPSFIRTLLIVQTRRPVRRCLLCPLQFLCSSSPSPPLFPFSLPPPLLASILVHCRLSLSVRFLIQIQMQQKMQVKNSFIRGVLLCTSGVNIFCENSVESDKAKGCSTW</sequence>
<comment type="caution">
    <text evidence="1">The sequence shown here is derived from an EMBL/GenBank/DDBJ whole genome shotgun (WGS) entry which is preliminary data.</text>
</comment>
<organism evidence="1 2">
    <name type="scientific">Stylosanthes scabra</name>
    <dbReference type="NCBI Taxonomy" id="79078"/>
    <lineage>
        <taxon>Eukaryota</taxon>
        <taxon>Viridiplantae</taxon>
        <taxon>Streptophyta</taxon>
        <taxon>Embryophyta</taxon>
        <taxon>Tracheophyta</taxon>
        <taxon>Spermatophyta</taxon>
        <taxon>Magnoliopsida</taxon>
        <taxon>eudicotyledons</taxon>
        <taxon>Gunneridae</taxon>
        <taxon>Pentapetalae</taxon>
        <taxon>rosids</taxon>
        <taxon>fabids</taxon>
        <taxon>Fabales</taxon>
        <taxon>Fabaceae</taxon>
        <taxon>Papilionoideae</taxon>
        <taxon>50 kb inversion clade</taxon>
        <taxon>dalbergioids sensu lato</taxon>
        <taxon>Dalbergieae</taxon>
        <taxon>Pterocarpus clade</taxon>
        <taxon>Stylosanthes</taxon>
    </lineage>
</organism>
<dbReference type="Proteomes" id="UP001341840">
    <property type="component" value="Unassembled WGS sequence"/>
</dbReference>
<protein>
    <submittedName>
        <fullName evidence="1">Uncharacterized protein</fullName>
    </submittedName>
</protein>
<accession>A0ABU6ZE65</accession>
<gene>
    <name evidence="1" type="ORF">PIB30_043150</name>
</gene>
<evidence type="ECO:0000313" key="1">
    <source>
        <dbReference type="EMBL" id="MED6220251.1"/>
    </source>
</evidence>
<reference evidence="1 2" key="1">
    <citation type="journal article" date="2023" name="Plants (Basel)">
        <title>Bridging the Gap: Combining Genomics and Transcriptomics Approaches to Understand Stylosanthes scabra, an Orphan Legume from the Brazilian Caatinga.</title>
        <authorList>
            <person name="Ferreira-Neto J.R.C."/>
            <person name="da Silva M.D."/>
            <person name="Binneck E."/>
            <person name="de Melo N.F."/>
            <person name="da Silva R.H."/>
            <person name="de Melo A.L.T.M."/>
            <person name="Pandolfi V."/>
            <person name="Bustamante F.O."/>
            <person name="Brasileiro-Vidal A.C."/>
            <person name="Benko-Iseppon A.M."/>
        </authorList>
    </citation>
    <scope>NUCLEOTIDE SEQUENCE [LARGE SCALE GENOMIC DNA]</scope>
    <source>
        <tissue evidence="1">Leaves</tissue>
    </source>
</reference>
<name>A0ABU6ZE65_9FABA</name>
<evidence type="ECO:0000313" key="2">
    <source>
        <dbReference type="Proteomes" id="UP001341840"/>
    </source>
</evidence>
<keyword evidence="2" id="KW-1185">Reference proteome</keyword>
<dbReference type="EMBL" id="JASCZI010272110">
    <property type="protein sequence ID" value="MED6220251.1"/>
    <property type="molecule type" value="Genomic_DNA"/>
</dbReference>
<proteinExistence type="predicted"/>